<comment type="caution">
    <text evidence="4">The sequence shown here is derived from an EMBL/GenBank/DDBJ whole genome shotgun (WGS) entry which is preliminary data.</text>
</comment>
<dbReference type="AlphaFoldDB" id="A0A7W9YIN4"/>
<accession>A0A7W9YIN4</accession>
<dbReference type="PANTHER" id="PTHR35149">
    <property type="entry name" value="SLL5132 PROTEIN"/>
    <property type="match status" value="1"/>
</dbReference>
<dbReference type="Proteomes" id="UP000546642">
    <property type="component" value="Unassembled WGS sequence"/>
</dbReference>
<gene>
    <name evidence="4" type="ORF">HNR23_002944</name>
</gene>
<feature type="domain" description="RAMA" evidence="3">
    <location>
        <begin position="614"/>
        <end position="701"/>
    </location>
</feature>
<keyword evidence="5" id="KW-1185">Reference proteome</keyword>
<evidence type="ECO:0008006" key="6">
    <source>
        <dbReference type="Google" id="ProtNLM"/>
    </source>
</evidence>
<dbReference type="InterPro" id="IPR004919">
    <property type="entry name" value="GmrSD_N"/>
</dbReference>
<reference evidence="4 5" key="1">
    <citation type="submission" date="2020-08" db="EMBL/GenBank/DDBJ databases">
        <title>Sequencing the genomes of 1000 actinobacteria strains.</title>
        <authorList>
            <person name="Klenk H.-P."/>
        </authorList>
    </citation>
    <scope>NUCLEOTIDE SEQUENCE [LARGE SCALE GENOMIC DNA]</scope>
    <source>
        <strain evidence="4 5">DSM 46659</strain>
    </source>
</reference>
<evidence type="ECO:0000259" key="1">
    <source>
        <dbReference type="Pfam" id="PF03235"/>
    </source>
</evidence>
<proteinExistence type="predicted"/>
<dbReference type="Pfam" id="PF03235">
    <property type="entry name" value="GmrSD_N"/>
    <property type="match status" value="1"/>
</dbReference>
<dbReference type="EMBL" id="JACHDS010000001">
    <property type="protein sequence ID" value="MBB6172884.1"/>
    <property type="molecule type" value="Genomic_DNA"/>
</dbReference>
<organism evidence="4 5">
    <name type="scientific">Nocardiopsis mwathae</name>
    <dbReference type="NCBI Taxonomy" id="1472723"/>
    <lineage>
        <taxon>Bacteria</taxon>
        <taxon>Bacillati</taxon>
        <taxon>Actinomycetota</taxon>
        <taxon>Actinomycetes</taxon>
        <taxon>Streptosporangiales</taxon>
        <taxon>Nocardiopsidaceae</taxon>
        <taxon>Nocardiopsis</taxon>
    </lineage>
</organism>
<dbReference type="PANTHER" id="PTHR35149:SF1">
    <property type="entry name" value="DUF5655 DOMAIN-CONTAINING PROTEIN"/>
    <property type="match status" value="1"/>
</dbReference>
<evidence type="ECO:0000259" key="3">
    <source>
        <dbReference type="Pfam" id="PF18755"/>
    </source>
</evidence>
<dbReference type="InterPro" id="IPR040843">
    <property type="entry name" value="RAMA"/>
</dbReference>
<name>A0A7W9YIN4_9ACTN</name>
<dbReference type="Pfam" id="PF18755">
    <property type="entry name" value="RAMA"/>
    <property type="match status" value="1"/>
</dbReference>
<feature type="domain" description="GmrSD restriction endonucleases N-terminal" evidence="1">
    <location>
        <begin position="17"/>
        <end position="249"/>
    </location>
</feature>
<protein>
    <recommendedName>
        <fullName evidence="6">DUF262 domain-containing protein</fullName>
    </recommendedName>
</protein>
<evidence type="ECO:0000313" key="4">
    <source>
        <dbReference type="EMBL" id="MBB6172884.1"/>
    </source>
</evidence>
<feature type="domain" description="GmrSD restriction endonucleases C-terminal" evidence="2">
    <location>
        <begin position="451"/>
        <end position="593"/>
    </location>
</feature>
<sequence length="715" mass="81195">MYGMMAGVETFKRTPLQLFNLPQHFVIPLFQRPYVWKEDEQWEPLWKDIRRIAELRIDEPHQNATHFLGAVVIQSLEAQSKRLTTWNVIDGQQRLTTLQILANATCGLLAESGNARLAGQLERLTHNDDVYVEDGDIRLKVRHLNKDQAAFNGVMSAEPPVDHTDLAHSDSQIVAAHAYFSRVVEQWLGPPESDEYTGKAKKLTDVLLDGLQLVSIELEASENSQEIFETLNARGTPLTAADLVRNFVFQRLEAEGGDTEKAYREDWPFETKFWMKEVSVGRNFISRSSLFLNQWLVSRTGEEVSPQATFNRFKSYVELESGHEMAHLLPAIKQQAQQYEAWTVAAARPSGNLDSAEMAVYRMQAGGVEVLKPLLIWLHKPGRDLPQATVDQIIRVAESWVVRRQLLRLSGSDLGRIVADLIAANSTVPADELVERVTGHLARLNVTSTYWPGDEEVRTTLTTESAYSRFPRGRLRMILEAVEDLYRAETGQPQIERKGYPIEHLLPRKWHDTWAVQAPEDIEKRQLRVHRLGNLTLLTRSLNSKVSNGPWSAKRSALMDHNTITLTGRVIKRTEHHAWDEELIDQRTTELIDRILQVWPVPEGHHGKVVDPQTKAGDWVELKHLIEAELLAPGDKLVATHRDFKGREATLTSDGAIELVGKRYTSPSAAGHALRKKATNGWYFWAVADGRRLRDVRAEFQNSMPADEELKFSDE</sequence>
<dbReference type="InterPro" id="IPR011089">
    <property type="entry name" value="GmrSD_C"/>
</dbReference>
<evidence type="ECO:0000259" key="2">
    <source>
        <dbReference type="Pfam" id="PF07510"/>
    </source>
</evidence>
<dbReference type="Pfam" id="PF07510">
    <property type="entry name" value="GmrSD_C"/>
    <property type="match status" value="1"/>
</dbReference>
<evidence type="ECO:0000313" key="5">
    <source>
        <dbReference type="Proteomes" id="UP000546642"/>
    </source>
</evidence>